<feature type="compositionally biased region" description="Basic and acidic residues" evidence="1">
    <location>
        <begin position="77"/>
        <end position="90"/>
    </location>
</feature>
<feature type="region of interest" description="Disordered" evidence="1">
    <location>
        <begin position="76"/>
        <end position="122"/>
    </location>
</feature>
<dbReference type="PANTHER" id="PTHR33318:SF4">
    <property type="entry name" value="OS04G0511700 PROTEIN"/>
    <property type="match status" value="1"/>
</dbReference>
<gene>
    <name evidence="3" type="primary">LOC111024204</name>
</gene>
<organism evidence="2 3">
    <name type="scientific">Momordica charantia</name>
    <name type="common">Bitter gourd</name>
    <name type="synonym">Balsam pear</name>
    <dbReference type="NCBI Taxonomy" id="3673"/>
    <lineage>
        <taxon>Eukaryota</taxon>
        <taxon>Viridiplantae</taxon>
        <taxon>Streptophyta</taxon>
        <taxon>Embryophyta</taxon>
        <taxon>Tracheophyta</taxon>
        <taxon>Spermatophyta</taxon>
        <taxon>Magnoliopsida</taxon>
        <taxon>eudicotyledons</taxon>
        <taxon>Gunneridae</taxon>
        <taxon>Pentapetalae</taxon>
        <taxon>rosids</taxon>
        <taxon>fabids</taxon>
        <taxon>Cucurbitales</taxon>
        <taxon>Cucurbitaceae</taxon>
        <taxon>Momordiceae</taxon>
        <taxon>Momordica</taxon>
    </lineage>
</organism>
<protein>
    <submittedName>
        <fullName evidence="3">Uncharacterized protein LOC111024204 isoform X1</fullName>
    </submittedName>
</protein>
<feature type="compositionally biased region" description="Polar residues" evidence="1">
    <location>
        <begin position="110"/>
        <end position="119"/>
    </location>
</feature>
<dbReference type="RefSeq" id="XP_022157534.1">
    <property type="nucleotide sequence ID" value="XM_022301842.1"/>
</dbReference>
<dbReference type="Proteomes" id="UP000504603">
    <property type="component" value="Unplaced"/>
</dbReference>
<feature type="compositionally biased region" description="Polar residues" evidence="1">
    <location>
        <begin position="260"/>
        <end position="274"/>
    </location>
</feature>
<feature type="region of interest" description="Disordered" evidence="1">
    <location>
        <begin position="16"/>
        <end position="52"/>
    </location>
</feature>
<dbReference type="OrthoDB" id="1925835at2759"/>
<dbReference type="PANTHER" id="PTHR33318">
    <property type="entry name" value="ASPARTYL/GLUTAMYL-TRNA(ASN/GLN) AMIDOTRANSFERASE SUBUNIT"/>
    <property type="match status" value="1"/>
</dbReference>
<evidence type="ECO:0000313" key="2">
    <source>
        <dbReference type="Proteomes" id="UP000504603"/>
    </source>
</evidence>
<reference evidence="3" key="1">
    <citation type="submission" date="2025-08" db="UniProtKB">
        <authorList>
            <consortium name="RefSeq"/>
        </authorList>
    </citation>
    <scope>IDENTIFICATION</scope>
    <source>
        <strain evidence="3">OHB3-1</strain>
    </source>
</reference>
<accession>A0A6J1DWR4</accession>
<feature type="compositionally biased region" description="Low complexity" evidence="1">
    <location>
        <begin position="91"/>
        <end position="100"/>
    </location>
</feature>
<dbReference type="InterPro" id="IPR039300">
    <property type="entry name" value="JASON"/>
</dbReference>
<keyword evidence="2" id="KW-1185">Reference proteome</keyword>
<evidence type="ECO:0000313" key="3">
    <source>
        <dbReference type="RefSeq" id="XP_022157534.1"/>
    </source>
</evidence>
<proteinExistence type="predicted"/>
<dbReference type="GO" id="GO:0007142">
    <property type="term" value="P:male meiosis II"/>
    <property type="evidence" value="ECO:0007669"/>
    <property type="project" value="InterPro"/>
</dbReference>
<feature type="compositionally biased region" description="Polar residues" evidence="1">
    <location>
        <begin position="229"/>
        <end position="250"/>
    </location>
</feature>
<sequence length="332" mass="36485">MGRLFASCFGFCSSKNGKQRNRDQQSTIQFQTNPIPSHPLLEAGNRRDGSLDISPMEEVNCVKPHDQYVVLSYEEADSVHGKKQDKREMEASAAKASKPESSSEDIAVSLSPSFTSSCPPTHRYRNCKDSDDEDEVFDSHDENEMVESISSVANSSAYVCGSNRKKARHRTAYICPVRNPVENLSQWNVVKSKGALPPTPQKENLKLEQESTSSKSKAFKSSKEPSVDASLSNWLASSESTPVGPITTTMALEDTVTPPVKSSTLQGSSSPGRSSRNEMPEASDEDHDSASSFKGIPNTTSKYREDKTVNWHSTPFETRLERALNNRGVAKA</sequence>
<feature type="compositionally biased region" description="Polar residues" evidence="1">
    <location>
        <begin position="24"/>
        <end position="35"/>
    </location>
</feature>
<evidence type="ECO:0000256" key="1">
    <source>
        <dbReference type="SAM" id="MobiDB-lite"/>
    </source>
</evidence>
<dbReference type="GeneID" id="111024204"/>
<dbReference type="AlphaFoldDB" id="A0A6J1DWR4"/>
<feature type="region of interest" description="Disordered" evidence="1">
    <location>
        <begin position="192"/>
        <end position="332"/>
    </location>
</feature>
<dbReference type="KEGG" id="mcha:111024204"/>
<name>A0A6J1DWR4_MOMCH</name>